<comment type="caution">
    <text evidence="2">The sequence shown here is derived from an EMBL/GenBank/DDBJ whole genome shotgun (WGS) entry which is preliminary data.</text>
</comment>
<evidence type="ECO:0000313" key="3">
    <source>
        <dbReference type="Proteomes" id="UP001154322"/>
    </source>
</evidence>
<organism evidence="2 3">
    <name type="scientific">Paenibacillus melissococcoides</name>
    <dbReference type="NCBI Taxonomy" id="2912268"/>
    <lineage>
        <taxon>Bacteria</taxon>
        <taxon>Bacillati</taxon>
        <taxon>Bacillota</taxon>
        <taxon>Bacilli</taxon>
        <taxon>Bacillales</taxon>
        <taxon>Paenibacillaceae</taxon>
        <taxon>Paenibacillus</taxon>
    </lineage>
</organism>
<dbReference type="GeneID" id="73387682"/>
<dbReference type="RefSeq" id="WP_213469938.1">
    <property type="nucleotide sequence ID" value="NZ_AP031286.1"/>
</dbReference>
<evidence type="ECO:0000313" key="2">
    <source>
        <dbReference type="EMBL" id="CAH8249733.1"/>
    </source>
</evidence>
<gene>
    <name evidence="1" type="ORF">WJ0W_003558</name>
    <name evidence="2" type="ORF">WJ0W_006917</name>
</gene>
<evidence type="ECO:0000313" key="1">
    <source>
        <dbReference type="EMBL" id="CAH8246323.1"/>
    </source>
</evidence>
<protein>
    <submittedName>
        <fullName evidence="2">Uncharacterized protein</fullName>
    </submittedName>
</protein>
<sequence>MPGMTEQELMARYKDHVTNKEYTLAISKDGEPCEIAGKIIEDLINVDGALMAVTSMGLFQLIPDEEMTMMYVRNDPRFVAVSDEIIVNLGNVTKVESDSRRIWMHDQSVVGDESYWTDFISKYDLFQQGKVSG</sequence>
<proteinExistence type="predicted"/>
<dbReference type="EMBL" id="CALYLO010000004">
    <property type="protein sequence ID" value="CAH8246323.1"/>
    <property type="molecule type" value="Genomic_DNA"/>
</dbReference>
<accession>A0ABN8UER4</accession>
<dbReference type="EMBL" id="CALYLO010000019">
    <property type="protein sequence ID" value="CAH8249733.1"/>
    <property type="molecule type" value="Genomic_DNA"/>
</dbReference>
<keyword evidence="3" id="KW-1185">Reference proteome</keyword>
<dbReference type="Proteomes" id="UP001154322">
    <property type="component" value="Unassembled WGS sequence"/>
</dbReference>
<name>A0ABN8UER4_9BACL</name>
<reference evidence="2" key="1">
    <citation type="submission" date="2022-06" db="EMBL/GenBank/DDBJ databases">
        <authorList>
            <person name="Dietemann V."/>
            <person name="Ory F."/>
            <person name="Dainat B."/>
            <person name="Oberhansli S."/>
        </authorList>
    </citation>
    <scope>NUCLEOTIDE SEQUENCE</scope>
    <source>
        <strain evidence="2">Ena-SAMPLE-TAB-26-04-2022-14:26:32:270-5432</strain>
    </source>
</reference>